<keyword evidence="1" id="KW-0732">Signal</keyword>
<feature type="chain" id="PRO_5014670061" description="Transglutaminase domain-containing protein" evidence="1">
    <location>
        <begin position="26"/>
        <end position="313"/>
    </location>
</feature>
<protein>
    <recommendedName>
        <fullName evidence="4">Transglutaminase domain-containing protein</fullName>
    </recommendedName>
</protein>
<evidence type="ECO:0000256" key="1">
    <source>
        <dbReference type="SAM" id="SignalP"/>
    </source>
</evidence>
<organism evidence="2 3">
    <name type="scientific">Aeromonas lusitana</name>
    <dbReference type="NCBI Taxonomy" id="931529"/>
    <lineage>
        <taxon>Bacteria</taxon>
        <taxon>Pseudomonadati</taxon>
        <taxon>Pseudomonadota</taxon>
        <taxon>Gammaproteobacteria</taxon>
        <taxon>Aeromonadales</taxon>
        <taxon>Aeromonadaceae</taxon>
        <taxon>Aeromonas</taxon>
    </lineage>
</organism>
<dbReference type="EMBL" id="PGCP01000025">
    <property type="protein sequence ID" value="PJC92322.1"/>
    <property type="molecule type" value="Genomic_DNA"/>
</dbReference>
<dbReference type="AlphaFoldDB" id="A0A2M8H705"/>
<reference evidence="2 3" key="1">
    <citation type="submission" date="2017-11" db="EMBL/GenBank/DDBJ databases">
        <title>Draft genome sequence of environmental isolate Aeromonas lusitania sp. nov. MDC 2473.</title>
        <authorList>
            <person name="Colston S.M."/>
            <person name="Navarro A."/>
            <person name="Martinez-Murcia A.J."/>
            <person name="Graf J."/>
        </authorList>
    </citation>
    <scope>NUCLEOTIDE SEQUENCE [LARGE SCALE GENOMIC DNA]</scope>
    <source>
        <strain evidence="2 3">MDC 2473</strain>
    </source>
</reference>
<accession>A0A2M8H705</accession>
<proteinExistence type="predicted"/>
<comment type="caution">
    <text evidence="2">The sequence shown here is derived from an EMBL/GenBank/DDBJ whole genome shotgun (WGS) entry which is preliminary data.</text>
</comment>
<dbReference type="Proteomes" id="UP000232060">
    <property type="component" value="Unassembled WGS sequence"/>
</dbReference>
<gene>
    <name evidence="2" type="ORF">CUC44_15355</name>
</gene>
<name>A0A2M8H705_9GAMM</name>
<sequence length="313" mass="34632">MTKASPLPLLCALLCALLFALPASAGQSYFHSNGGQLNVGWQDREGKAQQLSYRLETGQLPPLIAYRPERMQEDMLQQLLQQAIIEFPEVQFSLSRPELALGIKSRNADKAREAQAWVKPEQAKLEAEWLKQHYFQRFTPYDGMPAIKQDHVRIALESRAELAPLADQLKRQSATEVEARQQTVAFMLDFVQAIPYTLLDSQSGRAGKGFLTPRQVLEQNRGDCDSKVTLMAAMLAQLFPELPQAMLFVPGHALLGVALPAKAGDAVLSWQGQTYLLMEPTGPAQLPMGQLAPTSRTLVDSRQLSVQPVLASQ</sequence>
<keyword evidence="3" id="KW-1185">Reference proteome</keyword>
<dbReference type="RefSeq" id="WP_100860762.1">
    <property type="nucleotide sequence ID" value="NZ_PGCP01000025.1"/>
</dbReference>
<evidence type="ECO:0008006" key="4">
    <source>
        <dbReference type="Google" id="ProtNLM"/>
    </source>
</evidence>
<evidence type="ECO:0000313" key="3">
    <source>
        <dbReference type="Proteomes" id="UP000232060"/>
    </source>
</evidence>
<dbReference type="OrthoDB" id="5592079at2"/>
<feature type="signal peptide" evidence="1">
    <location>
        <begin position="1"/>
        <end position="25"/>
    </location>
</feature>
<evidence type="ECO:0000313" key="2">
    <source>
        <dbReference type="EMBL" id="PJC92322.1"/>
    </source>
</evidence>